<name>A0ABR1QJY2_9PEZI</name>
<dbReference type="InterPro" id="IPR054215">
    <property type="entry name" value="DUF6923"/>
</dbReference>
<evidence type="ECO:0000259" key="1">
    <source>
        <dbReference type="Pfam" id="PF21959"/>
    </source>
</evidence>
<organism evidence="2 3">
    <name type="scientific">Apiospora aurea</name>
    <dbReference type="NCBI Taxonomy" id="335848"/>
    <lineage>
        <taxon>Eukaryota</taxon>
        <taxon>Fungi</taxon>
        <taxon>Dikarya</taxon>
        <taxon>Ascomycota</taxon>
        <taxon>Pezizomycotina</taxon>
        <taxon>Sordariomycetes</taxon>
        <taxon>Xylariomycetidae</taxon>
        <taxon>Amphisphaeriales</taxon>
        <taxon>Apiosporaceae</taxon>
        <taxon>Apiospora</taxon>
    </lineage>
</organism>
<protein>
    <submittedName>
        <fullName evidence="2">Proline rich protein 5MeD</fullName>
    </submittedName>
</protein>
<comment type="caution">
    <text evidence="2">The sequence shown here is derived from an EMBL/GenBank/DDBJ whole genome shotgun (WGS) entry which is preliminary data.</text>
</comment>
<dbReference type="EMBL" id="JAQQWE010000004">
    <property type="protein sequence ID" value="KAK7957052.1"/>
    <property type="molecule type" value="Genomic_DNA"/>
</dbReference>
<dbReference type="Pfam" id="PF21959">
    <property type="entry name" value="DUF6923"/>
    <property type="match status" value="1"/>
</dbReference>
<dbReference type="RefSeq" id="XP_066702358.1">
    <property type="nucleotide sequence ID" value="XM_066842496.1"/>
</dbReference>
<keyword evidence="3" id="KW-1185">Reference proteome</keyword>
<dbReference type="Proteomes" id="UP001391051">
    <property type="component" value="Unassembled WGS sequence"/>
</dbReference>
<accession>A0ABR1QJY2</accession>
<feature type="domain" description="DUF6923" evidence="1">
    <location>
        <begin position="89"/>
        <end position="336"/>
    </location>
</feature>
<dbReference type="SUPFAM" id="SSF101898">
    <property type="entry name" value="NHL repeat"/>
    <property type="match status" value="1"/>
</dbReference>
<sequence>MSTSTVSSTSIGTSSSIISTTSIAASSSISSSTAPSTSSVGYVTTTQQYTGLVATTTTIPPSGTVSGTVIIRTPLPTFSCDPNGYLVQRNGSAYSLSRVNIPTGNREFIRQGVGTGAAINAMGYNSLDNYLYAALGSTPGNLLRIGSNGDSQTLASLGLTTAVTSGDVDENGYYWATAGGKQWWQYDVRPGSATFGQLVTSGTANPGMTILLTDWAYAPNPSLTGANVNCCLYAIAYDDPLAVGLLQFNTYLLQFNRTTKAWAQVRSFGAIKTNVGGLLGKAAWGALYAATDGFLYCTETGSGEIWRFPLAAGAAAPTSGLSKGPASSNDDGARCITAGAV</sequence>
<gene>
    <name evidence="2" type="ORF">PG986_006274</name>
</gene>
<dbReference type="GeneID" id="92075558"/>
<proteinExistence type="predicted"/>
<evidence type="ECO:0000313" key="3">
    <source>
        <dbReference type="Proteomes" id="UP001391051"/>
    </source>
</evidence>
<evidence type="ECO:0000313" key="2">
    <source>
        <dbReference type="EMBL" id="KAK7957052.1"/>
    </source>
</evidence>
<reference evidence="2 3" key="1">
    <citation type="submission" date="2023-01" db="EMBL/GenBank/DDBJ databases">
        <title>Analysis of 21 Apiospora genomes using comparative genomics revels a genus with tremendous synthesis potential of carbohydrate active enzymes and secondary metabolites.</title>
        <authorList>
            <person name="Sorensen T."/>
        </authorList>
    </citation>
    <scope>NUCLEOTIDE SEQUENCE [LARGE SCALE GENOMIC DNA]</scope>
    <source>
        <strain evidence="2 3">CBS 24483</strain>
    </source>
</reference>